<dbReference type="PANTHER" id="PTHR11236">
    <property type="entry name" value="AMINOBENZOATE/ANTHRANILATE SYNTHASE"/>
    <property type="match status" value="1"/>
</dbReference>
<dbReference type="eggNOG" id="COG0147">
    <property type="taxonomic scope" value="Bacteria"/>
</dbReference>
<name>D9SN35_CLOC7</name>
<dbReference type="GO" id="GO:0000162">
    <property type="term" value="P:L-tryptophan biosynthetic process"/>
    <property type="evidence" value="ECO:0007669"/>
    <property type="project" value="InterPro"/>
</dbReference>
<evidence type="ECO:0000313" key="6">
    <source>
        <dbReference type="Proteomes" id="UP000002730"/>
    </source>
</evidence>
<dbReference type="RefSeq" id="WP_010076879.1">
    <property type="nucleotide sequence ID" value="NC_014393.1"/>
</dbReference>
<evidence type="ECO:0000256" key="1">
    <source>
        <dbReference type="ARBA" id="ARBA00022962"/>
    </source>
</evidence>
<dbReference type="Pfam" id="PF00425">
    <property type="entry name" value="Chorismate_bind"/>
    <property type="match status" value="1"/>
</dbReference>
<dbReference type="Proteomes" id="UP000002730">
    <property type="component" value="Chromosome"/>
</dbReference>
<dbReference type="InterPro" id="IPR005801">
    <property type="entry name" value="ADC_synthase"/>
</dbReference>
<keyword evidence="1" id="KW-0315">Glutamine amidotransferase</keyword>
<dbReference type="Pfam" id="PF04715">
    <property type="entry name" value="Anth_synt_I_N"/>
    <property type="match status" value="1"/>
</dbReference>
<dbReference type="Pfam" id="PF00117">
    <property type="entry name" value="GATase"/>
    <property type="match status" value="1"/>
</dbReference>
<dbReference type="SUPFAM" id="SSF52317">
    <property type="entry name" value="Class I glutamine amidotransferase-like"/>
    <property type="match status" value="1"/>
</dbReference>
<keyword evidence="6" id="KW-1185">Reference proteome</keyword>
<dbReference type="Gene3D" id="3.60.120.10">
    <property type="entry name" value="Anthranilate synthase"/>
    <property type="match status" value="1"/>
</dbReference>
<evidence type="ECO:0000259" key="4">
    <source>
        <dbReference type="Pfam" id="PF04715"/>
    </source>
</evidence>
<dbReference type="EMBL" id="CP002160">
    <property type="protein sequence ID" value="ADL51901.1"/>
    <property type="molecule type" value="Genomic_DNA"/>
</dbReference>
<evidence type="ECO:0000259" key="2">
    <source>
        <dbReference type="Pfam" id="PF00117"/>
    </source>
</evidence>
<dbReference type="OrthoDB" id="9803598at2"/>
<feature type="domain" description="Glutamine amidotransferase" evidence="2">
    <location>
        <begin position="514"/>
        <end position="687"/>
    </location>
</feature>
<dbReference type="STRING" id="573061.Clocel_2158"/>
<reference evidence="5 6" key="1">
    <citation type="submission" date="2010-08" db="EMBL/GenBank/DDBJ databases">
        <title>Complete sequence of Clostridium cellulovorans 743B.</title>
        <authorList>
            <consortium name="US DOE Joint Genome Institute"/>
            <person name="Lucas S."/>
            <person name="Copeland A."/>
            <person name="Lapidus A."/>
            <person name="Cheng J.-F."/>
            <person name="Bruce D."/>
            <person name="Goodwin L."/>
            <person name="Pitluck S."/>
            <person name="Chertkov O."/>
            <person name="Detter J.C."/>
            <person name="Han C."/>
            <person name="Tapia R."/>
            <person name="Land M."/>
            <person name="Hauser L."/>
            <person name="Chang Y.-J."/>
            <person name="Jeffries C."/>
            <person name="Kyrpides N."/>
            <person name="Ivanova N."/>
            <person name="Mikhailova N."/>
            <person name="Hemme C.L."/>
            <person name="Woyke T."/>
        </authorList>
    </citation>
    <scope>NUCLEOTIDE SEQUENCE [LARGE SCALE GENOMIC DNA]</scope>
    <source>
        <strain evidence="6">ATCC 35296 / DSM 3052 / OCM 3 / 743B</strain>
    </source>
</reference>
<feature type="domain" description="Chorismate-utilising enzyme C-terminal" evidence="3">
    <location>
        <begin position="233"/>
        <end position="484"/>
    </location>
</feature>
<dbReference type="InterPro" id="IPR029062">
    <property type="entry name" value="Class_I_gatase-like"/>
</dbReference>
<dbReference type="CDD" id="cd01743">
    <property type="entry name" value="GATase1_Anthranilate_Synthase"/>
    <property type="match status" value="1"/>
</dbReference>
<dbReference type="GO" id="GO:0004049">
    <property type="term" value="F:anthranilate synthase activity"/>
    <property type="evidence" value="ECO:0007669"/>
    <property type="project" value="InterPro"/>
</dbReference>
<sequence>MSAIVEKEKPIIKAYTKEIFQENLSFLAEEINGKKGALFSSNYEFPDRYSRWETAAVDPFIEVRASGLNGVINALNSGGISLLKIIHGFLKDIEAVELDVTRESISFTIKKDTNVYTEEERSKKNTIFTVIRAIINGFKCDDPWLGFYGAFGYDLVFQFEDDIKLKKSRENSEDLVLYVPERIYVKDNKLAKGYVINYEISLGDISTTNKEEFAPKAQKCSKVLNEETYKPGDYGKLVVKAKESFRRGDLFEVVPSYSVVKETVLKPKEIYNNLKEINPSPYNFFINLGGEYLIGSSPEMFVRVENNKVETCPISGTIKRGMDSIEDSEQIKKLLNSKKDEDELTMCTDVDRNDKSRVCVEGSVRVVSRRTIEKYSHLFHTVDHVEGMLKPGFDSIDAFLTHMWAVTLTGAPKKRAIEWIENEEADRRNWYGGAIGYLKFNGDFNTGITIRTVRYIDNKVEIRAGATLLISSDEVDEEEETKTKAAAMLKSLEVQKPIEVKVEEKVAVKNKRILMIDHEDSFVHTLGNYVKALGYDVTTFRGDEARRKLKEENFDLLLLSPGPGTPSEFKLNESIDIALSKNIPVFGVCLGLQGIVEYFGGSLDYLANPRHGKKMKVKKNEKAPWPSLKDEFSVGLYHSIYGKNIGNELINICEDEEGILMGVMHKDLKILGVQFHPESIMTLENSSGMSLLKDTFEYLLN</sequence>
<dbReference type="InterPro" id="IPR010112">
    <property type="entry name" value="TrpE-G_bact"/>
</dbReference>
<evidence type="ECO:0000259" key="3">
    <source>
        <dbReference type="Pfam" id="PF00425"/>
    </source>
</evidence>
<dbReference type="InterPro" id="IPR006221">
    <property type="entry name" value="TrpG/PapA_dom"/>
</dbReference>
<dbReference type="InterPro" id="IPR017926">
    <property type="entry name" value="GATASE"/>
</dbReference>
<proteinExistence type="predicted"/>
<dbReference type="SUPFAM" id="SSF56322">
    <property type="entry name" value="ADC synthase"/>
    <property type="match status" value="1"/>
</dbReference>
<dbReference type="PROSITE" id="PS51273">
    <property type="entry name" value="GATASE_TYPE_1"/>
    <property type="match status" value="1"/>
</dbReference>
<dbReference type="NCBIfam" id="TIGR01815">
    <property type="entry name" value="TrpE-clade3"/>
    <property type="match status" value="1"/>
</dbReference>
<dbReference type="InterPro" id="IPR006805">
    <property type="entry name" value="Anth_synth_I_N"/>
</dbReference>
<dbReference type="KEGG" id="ccb:Clocel_2158"/>
<organism evidence="5 6">
    <name type="scientific">Clostridium cellulovorans (strain ATCC 35296 / DSM 3052 / OCM 3 / 743B)</name>
    <dbReference type="NCBI Taxonomy" id="573061"/>
    <lineage>
        <taxon>Bacteria</taxon>
        <taxon>Bacillati</taxon>
        <taxon>Bacillota</taxon>
        <taxon>Clostridia</taxon>
        <taxon>Eubacteriales</taxon>
        <taxon>Clostridiaceae</taxon>
        <taxon>Clostridium</taxon>
    </lineage>
</organism>
<dbReference type="HOGENOM" id="CLU_006493_3_0_9"/>
<evidence type="ECO:0000313" key="5">
    <source>
        <dbReference type="EMBL" id="ADL51901.1"/>
    </source>
</evidence>
<dbReference type="InterPro" id="IPR015890">
    <property type="entry name" value="Chorismate_C"/>
</dbReference>
<gene>
    <name evidence="5" type="ordered locus">Clocel_2158</name>
</gene>
<dbReference type="AlphaFoldDB" id="D9SN35"/>
<accession>D9SN35</accession>
<dbReference type="Gene3D" id="3.40.50.880">
    <property type="match status" value="1"/>
</dbReference>
<dbReference type="PRINTS" id="PR00097">
    <property type="entry name" value="ANTSNTHASEII"/>
</dbReference>
<protein>
    <submittedName>
        <fullName evidence="5">Anthranilate synthase</fullName>
    </submittedName>
</protein>
<dbReference type="eggNOG" id="COG0512">
    <property type="taxonomic scope" value="Bacteria"/>
</dbReference>
<dbReference type="PANTHER" id="PTHR11236:SF9">
    <property type="entry name" value="ANTHRANILATE SYNTHASE COMPONENT 1"/>
    <property type="match status" value="1"/>
</dbReference>
<feature type="domain" description="Anthranilate synthase component I N-terminal" evidence="4">
    <location>
        <begin position="37"/>
        <end position="189"/>
    </location>
</feature>
<dbReference type="PRINTS" id="PR00096">
    <property type="entry name" value="GATASE"/>
</dbReference>
<dbReference type="InterPro" id="IPR019999">
    <property type="entry name" value="Anth_synth_I-like"/>
</dbReference>
<dbReference type="NCBIfam" id="NF010081">
    <property type="entry name" value="PRK13566.1"/>
    <property type="match status" value="1"/>
</dbReference>